<accession>A0A0M0LCV1</accession>
<evidence type="ECO:0000259" key="4">
    <source>
        <dbReference type="Pfam" id="PF07687"/>
    </source>
</evidence>
<dbReference type="InterPro" id="IPR002933">
    <property type="entry name" value="Peptidase_M20"/>
</dbReference>
<dbReference type="EMBL" id="LILB01000005">
    <property type="protein sequence ID" value="KOO48919.1"/>
    <property type="molecule type" value="Genomic_DNA"/>
</dbReference>
<dbReference type="PANTHER" id="PTHR43808">
    <property type="entry name" value="ACETYLORNITHINE DEACETYLASE"/>
    <property type="match status" value="1"/>
</dbReference>
<keyword evidence="6" id="KW-1185">Reference proteome</keyword>
<protein>
    <submittedName>
        <fullName evidence="5">Peptidase M20</fullName>
    </submittedName>
</protein>
<evidence type="ECO:0000313" key="5">
    <source>
        <dbReference type="EMBL" id="KOO48919.1"/>
    </source>
</evidence>
<dbReference type="Proteomes" id="UP000036867">
    <property type="component" value="Unassembled WGS sequence"/>
</dbReference>
<organism evidence="5 6">
    <name type="scientific">Viridibacillus arvi</name>
    <dbReference type="NCBI Taxonomy" id="263475"/>
    <lineage>
        <taxon>Bacteria</taxon>
        <taxon>Bacillati</taxon>
        <taxon>Bacillota</taxon>
        <taxon>Bacilli</taxon>
        <taxon>Bacillales</taxon>
        <taxon>Caryophanaceae</taxon>
        <taxon>Viridibacillus</taxon>
    </lineage>
</organism>
<dbReference type="SUPFAM" id="SSF55031">
    <property type="entry name" value="Bacterial exopeptidase dimerisation domain"/>
    <property type="match status" value="1"/>
</dbReference>
<gene>
    <name evidence="5" type="ORF">AMD00_10950</name>
</gene>
<evidence type="ECO:0000256" key="2">
    <source>
        <dbReference type="ARBA" id="ARBA00022801"/>
    </source>
</evidence>
<dbReference type="GeneID" id="301136612"/>
<dbReference type="Pfam" id="PF07687">
    <property type="entry name" value="M20_dimer"/>
    <property type="match status" value="1"/>
</dbReference>
<evidence type="ECO:0000256" key="3">
    <source>
        <dbReference type="PIRSR" id="PIRSR037238-1"/>
    </source>
</evidence>
<dbReference type="OrthoDB" id="9783294at2"/>
<reference evidence="6" key="1">
    <citation type="submission" date="2015-08" db="EMBL/GenBank/DDBJ databases">
        <title>Fjat-10028 dsm 16317.</title>
        <authorList>
            <person name="Liu B."/>
            <person name="Wang J."/>
            <person name="Zhu Y."/>
            <person name="Liu G."/>
            <person name="Chen Q."/>
            <person name="Chen Z."/>
            <person name="Lan J."/>
            <person name="Che J."/>
            <person name="Ge C."/>
            <person name="Shi H."/>
            <person name="Pan Z."/>
            <person name="Liu X."/>
        </authorList>
    </citation>
    <scope>NUCLEOTIDE SEQUENCE [LARGE SCALE GENOMIC DNA]</scope>
    <source>
        <strain evidence="6">DSM 16317</strain>
    </source>
</reference>
<proteinExistence type="predicted"/>
<dbReference type="GO" id="GO:0046872">
    <property type="term" value="F:metal ion binding"/>
    <property type="evidence" value="ECO:0007669"/>
    <property type="project" value="UniProtKB-KW"/>
</dbReference>
<keyword evidence="2" id="KW-0378">Hydrolase</keyword>
<dbReference type="AlphaFoldDB" id="A0A0M0LCV1"/>
<keyword evidence="1" id="KW-0479">Metal-binding</keyword>
<dbReference type="PATRIC" id="fig|263475.3.peg.3419"/>
<dbReference type="CDD" id="cd03885">
    <property type="entry name" value="M20_CPDG2"/>
    <property type="match status" value="1"/>
</dbReference>
<comment type="caution">
    <text evidence="5">The sequence shown here is derived from an EMBL/GenBank/DDBJ whole genome shotgun (WGS) entry which is preliminary data.</text>
</comment>
<evidence type="ECO:0000313" key="6">
    <source>
        <dbReference type="Proteomes" id="UP000036867"/>
    </source>
</evidence>
<dbReference type="STRING" id="263475.AMD00_10950"/>
<evidence type="ECO:0000256" key="1">
    <source>
        <dbReference type="ARBA" id="ARBA00022723"/>
    </source>
</evidence>
<name>A0A0M0LCV1_9BACL</name>
<dbReference type="InterPro" id="IPR050072">
    <property type="entry name" value="Peptidase_M20A"/>
</dbReference>
<feature type="domain" description="Peptidase M20 dimerisation" evidence="4">
    <location>
        <begin position="181"/>
        <end position="275"/>
    </location>
</feature>
<feature type="active site" evidence="3">
    <location>
        <position position="87"/>
    </location>
</feature>
<dbReference type="Pfam" id="PF01546">
    <property type="entry name" value="Peptidase_M20"/>
    <property type="match status" value="1"/>
</dbReference>
<feature type="active site" description="Proton acceptor" evidence="3">
    <location>
        <position position="145"/>
    </location>
</feature>
<dbReference type="InterPro" id="IPR036264">
    <property type="entry name" value="Bact_exopeptidase_dim_dom"/>
</dbReference>
<dbReference type="RefSeq" id="WP_053417110.1">
    <property type="nucleotide sequence ID" value="NZ_LILB01000005.1"/>
</dbReference>
<dbReference type="InterPro" id="IPR011650">
    <property type="entry name" value="Peptidase_M20_dimer"/>
</dbReference>
<dbReference type="Gene3D" id="3.40.630.10">
    <property type="entry name" value="Zn peptidases"/>
    <property type="match status" value="1"/>
</dbReference>
<dbReference type="SUPFAM" id="SSF53187">
    <property type="entry name" value="Zn-dependent exopeptidases"/>
    <property type="match status" value="1"/>
</dbReference>
<dbReference type="InterPro" id="IPR017150">
    <property type="entry name" value="Pept_M20_glutamate_carboxypep"/>
</dbReference>
<sequence length="397" mass="44150">MTVNYDFLLHHQQTIKEDLLNLVQAESPSHEKNLVDITGNLIKTIIQKRLGKDYICTEYINNQYGNHLLFQKEHSPKPRVLFLCHFDTVWPKGELPIHFEDELFYGPGVFDMKAGLLSSIWAISSLENTLEALPISPVFLLSSDEEIGSLSSRDLIEEVAKTCEAVFVMEPPEAETSNLKTARKGMGMYQLEVQGISTHAGNNHEDGVNAILEISYLVQQLQELTDYAKGTTVNVGVIRGGTTINVVPEYASIDVDFRISTLFEAERIMQAIEQLTPKNPLAKLSITGELNRPPLERNEANQQLFKLAQEAGRKLNIVVNESSVGGASDGNFTSALGIPTIDGLGIPGDGAHARNEHIQFDMFAKRCALVAELCIAFGDKFVNDYNFINNKEERITK</sequence>
<dbReference type="PANTHER" id="PTHR43808:SF9">
    <property type="entry name" value="BLL0789 PROTEIN"/>
    <property type="match status" value="1"/>
</dbReference>
<dbReference type="Gene3D" id="3.30.70.360">
    <property type="match status" value="1"/>
</dbReference>
<dbReference type="GO" id="GO:0016787">
    <property type="term" value="F:hydrolase activity"/>
    <property type="evidence" value="ECO:0007669"/>
    <property type="project" value="UniProtKB-KW"/>
</dbReference>
<dbReference type="PIRSF" id="PIRSF037238">
    <property type="entry name" value="Carboxypeptidase_G2"/>
    <property type="match status" value="1"/>
</dbReference>